<organism evidence="2 3">
    <name type="scientific">Micromonospora echinospora</name>
    <name type="common">Micromonospora purpurea</name>
    <dbReference type="NCBI Taxonomy" id="1877"/>
    <lineage>
        <taxon>Bacteria</taxon>
        <taxon>Bacillati</taxon>
        <taxon>Actinomycetota</taxon>
        <taxon>Actinomycetes</taxon>
        <taxon>Micromonosporales</taxon>
        <taxon>Micromonosporaceae</taxon>
        <taxon>Micromonospora</taxon>
    </lineage>
</organism>
<keyword evidence="2" id="KW-0808">Transferase</keyword>
<sequence>MGDSVTNPAAGYRIVSPELTVKAMRDNGYKNTAFALAELIDNSIDAEANLVEVFACEERPKPGQSHVRPRIETIAVLDDGKGMDGDTLRRALKFGDGRGGNSKRIGRFGMGLPNSSMSQCRKVEVWSWTNGAGNALYTYLWLDEIENGLDEVPEPVHQRVPDQWQQLSDGLGESGTLVVWSDLDRVLWYGAAATLRNTEELIGRVYRHYLKPPEEGTDHRSVDIRLVPVRDGDVIDGERFVSPNDPLYLTHPTCTPAPFADKPMFMPSDIGDEDNPGVVRLPITHNGQTHDVIVRASIARPEARQPNVSGHPWPANASPNTDAGTHPWGKHAARNIGVSLVRQGRELSLDTSWAIGYDPIERWWGVEVDFPRELDAAFGVTNNKQTATHFAELAHFDWKAEAEPGETFKALKDRLAERGDPRLPLIDLAFYLQEKLLPTMRRQIRQQRVGARKNNKRHEDEAAKKANDAINRRRDDGRLGQTDKLDQETEPEQKRQQQVDTLTNRHHIDKETAEALVDEDLAKDIRVRWISNFEDSPAFFSIDLMAGMLQVIFNSNHPLHRELMTVLEDVPDNADADALRERLSRAADTFKLLIFSWARMEDEIPGERQRAKIAEARQDWGRYARHFLDDGDDDE</sequence>
<keyword evidence="2" id="KW-0418">Kinase</keyword>
<evidence type="ECO:0000313" key="3">
    <source>
        <dbReference type="Proteomes" id="UP000198253"/>
    </source>
</evidence>
<dbReference type="AlphaFoldDB" id="A0A1C4WGS6"/>
<reference evidence="3" key="1">
    <citation type="submission" date="2016-06" db="EMBL/GenBank/DDBJ databases">
        <authorList>
            <person name="Varghese N."/>
            <person name="Submissions Spin"/>
        </authorList>
    </citation>
    <scope>NUCLEOTIDE SEQUENCE [LARGE SCALE GENOMIC DNA]</scope>
    <source>
        <strain evidence="3">DSM 43816</strain>
    </source>
</reference>
<keyword evidence="3" id="KW-1185">Reference proteome</keyword>
<feature type="region of interest" description="Disordered" evidence="1">
    <location>
        <begin position="446"/>
        <end position="506"/>
    </location>
</feature>
<dbReference type="GO" id="GO:0016301">
    <property type="term" value="F:kinase activity"/>
    <property type="evidence" value="ECO:0007669"/>
    <property type="project" value="UniProtKB-KW"/>
</dbReference>
<dbReference type="InterPro" id="IPR036890">
    <property type="entry name" value="HATPase_C_sf"/>
</dbReference>
<gene>
    <name evidence="2" type="ORF">GA0070618_2180</name>
</gene>
<name>A0A1C4WGS6_MICEC</name>
<protein>
    <submittedName>
        <fullName evidence="2">Histidine kinase-, DNA gyrase B-, and HSP90-like ATPase</fullName>
    </submittedName>
</protein>
<proteinExistence type="predicted"/>
<feature type="compositionally biased region" description="Basic residues" evidence="1">
    <location>
        <begin position="446"/>
        <end position="456"/>
    </location>
</feature>
<dbReference type="SUPFAM" id="SSF55874">
    <property type="entry name" value="ATPase domain of HSP90 chaperone/DNA topoisomerase II/histidine kinase"/>
    <property type="match status" value="1"/>
</dbReference>
<dbReference type="Gene3D" id="3.30.565.10">
    <property type="entry name" value="Histidine kinase-like ATPase, C-terminal domain"/>
    <property type="match status" value="1"/>
</dbReference>
<accession>A0A1C4WGS6</accession>
<evidence type="ECO:0000313" key="2">
    <source>
        <dbReference type="EMBL" id="SCE95390.1"/>
    </source>
</evidence>
<dbReference type="InParanoid" id="A0A1C4WGS6"/>
<dbReference type="Proteomes" id="UP000198253">
    <property type="component" value="Chromosome I"/>
</dbReference>
<evidence type="ECO:0000256" key="1">
    <source>
        <dbReference type="SAM" id="MobiDB-lite"/>
    </source>
</evidence>
<feature type="compositionally biased region" description="Basic and acidic residues" evidence="1">
    <location>
        <begin position="457"/>
        <end position="497"/>
    </location>
</feature>
<dbReference type="OrthoDB" id="3757919at2"/>
<dbReference type="Pfam" id="PF13589">
    <property type="entry name" value="HATPase_c_3"/>
    <property type="match status" value="1"/>
</dbReference>
<dbReference type="EMBL" id="LT607413">
    <property type="protein sequence ID" value="SCE95390.1"/>
    <property type="molecule type" value="Genomic_DNA"/>
</dbReference>